<dbReference type="OrthoDB" id="9801052at2"/>
<evidence type="ECO:0000256" key="5">
    <source>
        <dbReference type="RuleBase" id="RU003560"/>
    </source>
</evidence>
<dbReference type="InterPro" id="IPR015424">
    <property type="entry name" value="PyrdxlP-dep_Trfase"/>
</dbReference>
<name>A0A3G2LAA3_9FLAO</name>
<dbReference type="SUPFAM" id="SSF53383">
    <property type="entry name" value="PLP-dependent transferases"/>
    <property type="match status" value="1"/>
</dbReference>
<sequence length="375" mass="40876">MKLFDVYPLYDVTPVSAEGIVVTDEKGISYLDFYGGHAVISIGHSHPHYVKRIKDQLDKIGFYSNSVQNPLQEELAGKLGRLSNCKDYNLFMCNSGAEANENALKLASFHTGKSRVVSFKNSFHGRTSAAVAATDNPKINAPINQQQKVTFLDFGDLDALDTELAKGDVCAVILEAIQGVGGLDEPTTDFYQKIAEACKNNKVVLIADEVQCGFGRSGKFFAFQHHGIQPDIISIAKGMANGFPVGGILIHEKIEASYGLLGTTFGGNHLACAATLAVLEVLENESLISNAARLEDYFRTKAAEIPQVKKVKGRGLMLGLEFDFEVANLRKKLIHNQHLFTGGAKDKHVLRILPALNISEGHIDTLFEALKKELA</sequence>
<gene>
    <name evidence="6" type="ORF">D1013_18210</name>
</gene>
<dbReference type="Gene3D" id="3.90.1150.10">
    <property type="entry name" value="Aspartate Aminotransferase, domain 1"/>
    <property type="match status" value="1"/>
</dbReference>
<dbReference type="KEGG" id="emar:D1013_18210"/>
<keyword evidence="2 6" id="KW-0032">Aminotransferase</keyword>
<dbReference type="PROSITE" id="PS00600">
    <property type="entry name" value="AA_TRANSFER_CLASS_3"/>
    <property type="match status" value="1"/>
</dbReference>
<evidence type="ECO:0000256" key="1">
    <source>
        <dbReference type="ARBA" id="ARBA00001933"/>
    </source>
</evidence>
<comment type="cofactor">
    <cofactor evidence="1">
        <name>pyridoxal 5'-phosphate</name>
        <dbReference type="ChEBI" id="CHEBI:597326"/>
    </cofactor>
</comment>
<evidence type="ECO:0000313" key="6">
    <source>
        <dbReference type="EMBL" id="AYN69180.1"/>
    </source>
</evidence>
<evidence type="ECO:0000313" key="7">
    <source>
        <dbReference type="Proteomes" id="UP000276309"/>
    </source>
</evidence>
<proteinExistence type="inferred from homology"/>
<dbReference type="Gene3D" id="3.40.640.10">
    <property type="entry name" value="Type I PLP-dependent aspartate aminotransferase-like (Major domain)"/>
    <property type="match status" value="1"/>
</dbReference>
<dbReference type="Pfam" id="PF00202">
    <property type="entry name" value="Aminotran_3"/>
    <property type="match status" value="1"/>
</dbReference>
<dbReference type="FunFam" id="3.40.640.10:FF:000004">
    <property type="entry name" value="Acetylornithine aminotransferase"/>
    <property type="match status" value="1"/>
</dbReference>
<dbReference type="PIRSF" id="PIRSF000521">
    <property type="entry name" value="Transaminase_4ab_Lys_Orn"/>
    <property type="match status" value="1"/>
</dbReference>
<reference evidence="6 7" key="1">
    <citation type="submission" date="2018-08" db="EMBL/GenBank/DDBJ databases">
        <title>The reduced genetic potential of extracellular carbohydrate catabolism in Euzebyella marina RN62, a Flavobacteriia bacterium isolated from the hadal water.</title>
        <authorList>
            <person name="Xue C."/>
        </authorList>
    </citation>
    <scope>NUCLEOTIDE SEQUENCE [LARGE SCALE GENOMIC DNA]</scope>
    <source>
        <strain evidence="6 7">RN62</strain>
    </source>
</reference>
<protein>
    <submittedName>
        <fullName evidence="6">Aspartate aminotransferase family protein</fullName>
    </submittedName>
</protein>
<keyword evidence="4 5" id="KW-0663">Pyridoxal phosphate</keyword>
<dbReference type="EMBL" id="CP032050">
    <property type="protein sequence ID" value="AYN69180.1"/>
    <property type="molecule type" value="Genomic_DNA"/>
</dbReference>
<accession>A0A3G2LAA3</accession>
<dbReference type="CDD" id="cd00610">
    <property type="entry name" value="OAT_like"/>
    <property type="match status" value="1"/>
</dbReference>
<dbReference type="PANTHER" id="PTHR11986">
    <property type="entry name" value="AMINOTRANSFERASE CLASS III"/>
    <property type="match status" value="1"/>
</dbReference>
<dbReference type="InterPro" id="IPR049704">
    <property type="entry name" value="Aminotrans_3_PPA_site"/>
</dbReference>
<organism evidence="6 7">
    <name type="scientific">Euzebyella marina</name>
    <dbReference type="NCBI Taxonomy" id="1761453"/>
    <lineage>
        <taxon>Bacteria</taxon>
        <taxon>Pseudomonadati</taxon>
        <taxon>Bacteroidota</taxon>
        <taxon>Flavobacteriia</taxon>
        <taxon>Flavobacteriales</taxon>
        <taxon>Flavobacteriaceae</taxon>
        <taxon>Euzebyella</taxon>
    </lineage>
</organism>
<dbReference type="InterPro" id="IPR015421">
    <property type="entry name" value="PyrdxlP-dep_Trfase_major"/>
</dbReference>
<evidence type="ECO:0000256" key="4">
    <source>
        <dbReference type="ARBA" id="ARBA00022898"/>
    </source>
</evidence>
<dbReference type="GO" id="GO:0008483">
    <property type="term" value="F:transaminase activity"/>
    <property type="evidence" value="ECO:0007669"/>
    <property type="project" value="UniProtKB-KW"/>
</dbReference>
<dbReference type="Proteomes" id="UP000276309">
    <property type="component" value="Chromosome"/>
</dbReference>
<dbReference type="InterPro" id="IPR050103">
    <property type="entry name" value="Class-III_PLP-dep_AT"/>
</dbReference>
<dbReference type="GO" id="GO:0042802">
    <property type="term" value="F:identical protein binding"/>
    <property type="evidence" value="ECO:0007669"/>
    <property type="project" value="TreeGrafter"/>
</dbReference>
<dbReference type="AlphaFoldDB" id="A0A3G2LAA3"/>
<dbReference type="GO" id="GO:0030170">
    <property type="term" value="F:pyridoxal phosphate binding"/>
    <property type="evidence" value="ECO:0007669"/>
    <property type="project" value="InterPro"/>
</dbReference>
<comment type="similarity">
    <text evidence="5">Belongs to the class-III pyridoxal-phosphate-dependent aminotransferase family.</text>
</comment>
<dbReference type="InterPro" id="IPR005814">
    <property type="entry name" value="Aminotrans_3"/>
</dbReference>
<dbReference type="RefSeq" id="WP_121850186.1">
    <property type="nucleotide sequence ID" value="NZ_CP032050.1"/>
</dbReference>
<dbReference type="InterPro" id="IPR015422">
    <property type="entry name" value="PyrdxlP-dep_Trfase_small"/>
</dbReference>
<dbReference type="PANTHER" id="PTHR11986:SF79">
    <property type="entry name" value="ACETYLORNITHINE AMINOTRANSFERASE, MITOCHONDRIAL"/>
    <property type="match status" value="1"/>
</dbReference>
<evidence type="ECO:0000256" key="3">
    <source>
        <dbReference type="ARBA" id="ARBA00022679"/>
    </source>
</evidence>
<evidence type="ECO:0000256" key="2">
    <source>
        <dbReference type="ARBA" id="ARBA00022576"/>
    </source>
</evidence>
<keyword evidence="3 6" id="KW-0808">Transferase</keyword>
<keyword evidence="7" id="KW-1185">Reference proteome</keyword>